<keyword evidence="3" id="KW-0028">Amino-acid biosynthesis</keyword>
<dbReference type="InterPro" id="IPR005675">
    <property type="entry name" value="Citramal_synthase"/>
</dbReference>
<comment type="pathway">
    <text evidence="1">Amino-acid biosynthesis; L-isoleucine biosynthesis; 2-oxobutanoate from pyruvate: step 1/3.</text>
</comment>
<protein>
    <recommendedName>
        <fullName evidence="8">Citramalate synthase</fullName>
        <ecNumber evidence="8">2.3.3.21</ecNumber>
    </recommendedName>
</protein>
<reference evidence="11 12" key="1">
    <citation type="submission" date="2009-05" db="EMBL/GenBank/DDBJ databases">
        <authorList>
            <person name="Setubal J.C."/>
            <person name="Boyle S."/>
            <person name="Crasta O.R."/>
            <person name="Gillespie J.J."/>
            <person name="Kenyon R.W."/>
            <person name="Lu J."/>
            <person name="Mane S."/>
            <person name="Nagrani S."/>
            <person name="Shallom J.M."/>
            <person name="Shallom S."/>
            <person name="Shukla M."/>
            <person name="Snyder E.E."/>
            <person name="Sobral B.W."/>
            <person name="Wattam A.R."/>
            <person name="Will R."/>
            <person name="Williams K."/>
            <person name="Yoo H."/>
            <person name="Munk C."/>
            <person name="Tapia R."/>
            <person name="Green L."/>
            <person name="Rogers Y."/>
            <person name="Detter J.C."/>
            <person name="Bruce D."/>
            <person name="Brettin T.S."/>
            <person name="Tsolis R."/>
        </authorList>
    </citation>
    <scope>NUCLEOTIDE SEQUENCE [LARGE SCALE GENOMIC DNA]</scope>
    <source>
        <strain evidence="11 12">LMG 3301</strain>
    </source>
</reference>
<dbReference type="InterPro" id="IPR013709">
    <property type="entry name" value="2-isopropylmalate_synth_dimer"/>
</dbReference>
<dbReference type="InterPro" id="IPR000891">
    <property type="entry name" value="PYR_CT"/>
</dbReference>
<dbReference type="EMBL" id="ACQA01000001">
    <property type="protein sequence ID" value="EEQ95348.1"/>
    <property type="molecule type" value="Genomic_DNA"/>
</dbReference>
<dbReference type="SUPFAM" id="SSF51569">
    <property type="entry name" value="Aldolase"/>
    <property type="match status" value="1"/>
</dbReference>
<dbReference type="InterPro" id="IPR036230">
    <property type="entry name" value="LeuA_allosteric_dom_sf"/>
</dbReference>
<feature type="domain" description="Pyruvate carboxyltransferase" evidence="10">
    <location>
        <begin position="19"/>
        <end position="284"/>
    </location>
</feature>
<gene>
    <name evidence="11" type="ORF">OINT_1000713</name>
</gene>
<dbReference type="Pfam" id="PF00682">
    <property type="entry name" value="HMGL-like"/>
    <property type="match status" value="1"/>
</dbReference>
<dbReference type="GO" id="GO:0009097">
    <property type="term" value="P:isoleucine biosynthetic process"/>
    <property type="evidence" value="ECO:0007669"/>
    <property type="project" value="UniProtKB-UniRule"/>
</dbReference>
<keyword evidence="5 9" id="KW-0808">Transferase</keyword>
<dbReference type="CDD" id="cd07941">
    <property type="entry name" value="DRE_TIM_LeuA3"/>
    <property type="match status" value="1"/>
</dbReference>
<evidence type="ECO:0000313" key="11">
    <source>
        <dbReference type="EMBL" id="EEQ95348.1"/>
    </source>
</evidence>
<dbReference type="PANTHER" id="PTHR43538:SF1">
    <property type="entry name" value="(R)-CITRAMALATE SYNTHASE"/>
    <property type="match status" value="1"/>
</dbReference>
<dbReference type="PROSITE" id="PS00815">
    <property type="entry name" value="AIPM_HOMOCIT_SYNTH_1"/>
    <property type="match status" value="1"/>
</dbReference>
<dbReference type="GO" id="GO:0043714">
    <property type="term" value="F:(R)-citramalate synthase activity"/>
    <property type="evidence" value="ECO:0007669"/>
    <property type="project" value="UniProtKB-UniRule"/>
</dbReference>
<sequence>MTGPQHTHRQAGTMARERIYIYDTTLRDGQQTPGVDFSVEDKKSIVVLLEELGVDYVEGGYPGANPTDTAFFKRRQTARAKFAAFGMTKRAGVSASNDPGLSSLLQASADAVCFVAKSWDYHVRLALGCTNEENLDSITASVTAARMAGREALVDCEHFFDGYKANPEYALACAKAAYSAGARWVVLCDTNGGTQPSEVAEIIAAVTAVVPGESLGIHAHNDTEQAVAVSLAAIDAGVRHVQGTLNGIGERCGNANLVSLIPTLALKSYWAKRFELGIKPAALKSITRISRAFDDILNRPPTEQAPYTGTSAFATKAGIHASALLKEPQTYEHVPPESVGNSRRVMVSDQGGKSNFIAELERRGIRVAKDDVRLDTLIALVKEREAEGYAYEGADASFELLARNMLTPQPEFFKVDSFRCLVERRFDANGMLKTVSEAVVKVEVDGEVRMSVAEGHGPVNALDIALRKDLGRFQAEIEDLELVDFKVRILNGGTAAITRVLIESGDATGARWRTVGVSDNIIDASFQALMDSVNYKLMKNRSMAGLAAAE</sequence>
<dbReference type="InterPro" id="IPR002034">
    <property type="entry name" value="AIPM/Hcit_synth_CS"/>
</dbReference>
<dbReference type="HOGENOM" id="CLU_022158_7_0_5"/>
<keyword evidence="6" id="KW-0100">Branched-chain amino acid biosynthesis</keyword>
<dbReference type="Proteomes" id="UP000004386">
    <property type="component" value="Unassembled WGS sequence"/>
</dbReference>
<evidence type="ECO:0000256" key="6">
    <source>
        <dbReference type="ARBA" id="ARBA00023304"/>
    </source>
</evidence>
<dbReference type="SMART" id="SM00917">
    <property type="entry name" value="LeuA_dimer"/>
    <property type="match status" value="1"/>
</dbReference>
<dbReference type="Pfam" id="PF08502">
    <property type="entry name" value="LeuA_dimer"/>
    <property type="match status" value="1"/>
</dbReference>
<dbReference type="PROSITE" id="PS50991">
    <property type="entry name" value="PYR_CT"/>
    <property type="match status" value="1"/>
</dbReference>
<evidence type="ECO:0000256" key="8">
    <source>
        <dbReference type="NCBIfam" id="TIGR00977"/>
    </source>
</evidence>
<evidence type="ECO:0000256" key="2">
    <source>
        <dbReference type="ARBA" id="ARBA00006154"/>
    </source>
</evidence>
<dbReference type="AlphaFoldDB" id="C4WE71"/>
<evidence type="ECO:0000259" key="10">
    <source>
        <dbReference type="PROSITE" id="PS50991"/>
    </source>
</evidence>
<evidence type="ECO:0000256" key="7">
    <source>
        <dbReference type="ARBA" id="ARBA00048263"/>
    </source>
</evidence>
<accession>C4WE71</accession>
<dbReference type="NCBIfam" id="TIGR00977">
    <property type="entry name" value="citramal_synth"/>
    <property type="match status" value="1"/>
</dbReference>
<dbReference type="EC" id="2.3.3.21" evidence="8"/>
<dbReference type="SUPFAM" id="SSF110921">
    <property type="entry name" value="2-isopropylmalate synthase LeuA, allosteric (dimerisation) domain"/>
    <property type="match status" value="1"/>
</dbReference>
<evidence type="ECO:0000256" key="4">
    <source>
        <dbReference type="ARBA" id="ARBA00022624"/>
    </source>
</evidence>
<evidence type="ECO:0000256" key="5">
    <source>
        <dbReference type="ARBA" id="ARBA00022679"/>
    </source>
</evidence>
<comment type="caution">
    <text evidence="11">The sequence shown here is derived from an EMBL/GenBank/DDBJ whole genome shotgun (WGS) entry which is preliminary data.</text>
</comment>
<dbReference type="Gene3D" id="3.20.20.70">
    <property type="entry name" value="Aldolase class I"/>
    <property type="match status" value="1"/>
</dbReference>
<evidence type="ECO:0000256" key="1">
    <source>
        <dbReference type="ARBA" id="ARBA00004743"/>
    </source>
</evidence>
<comment type="similarity">
    <text evidence="2 9">Belongs to the alpha-IPM synthase/homocitrate synthase family.</text>
</comment>
<comment type="catalytic activity">
    <reaction evidence="7">
        <text>pyruvate + acetyl-CoA + H2O = (3R)-citramalate + CoA + H(+)</text>
        <dbReference type="Rhea" id="RHEA:19045"/>
        <dbReference type="ChEBI" id="CHEBI:15361"/>
        <dbReference type="ChEBI" id="CHEBI:15377"/>
        <dbReference type="ChEBI" id="CHEBI:15378"/>
        <dbReference type="ChEBI" id="CHEBI:30934"/>
        <dbReference type="ChEBI" id="CHEBI:57287"/>
        <dbReference type="ChEBI" id="CHEBI:57288"/>
        <dbReference type="EC" id="2.3.3.21"/>
    </reaction>
</comment>
<name>C4WE71_9HYPH</name>
<keyword evidence="4" id="KW-0412">Isoleucine biosynthesis</keyword>
<dbReference type="UniPathway" id="UPA00047">
    <property type="reaction ID" value="UER00066"/>
</dbReference>
<evidence type="ECO:0000313" key="12">
    <source>
        <dbReference type="Proteomes" id="UP000004386"/>
    </source>
</evidence>
<evidence type="ECO:0000256" key="9">
    <source>
        <dbReference type="RuleBase" id="RU003523"/>
    </source>
</evidence>
<dbReference type="Pfam" id="PF22617">
    <property type="entry name" value="HCS_D2"/>
    <property type="match status" value="1"/>
</dbReference>
<dbReference type="GO" id="GO:0009098">
    <property type="term" value="P:L-leucine biosynthetic process"/>
    <property type="evidence" value="ECO:0007669"/>
    <property type="project" value="InterPro"/>
</dbReference>
<proteinExistence type="inferred from homology"/>
<dbReference type="InterPro" id="IPR054691">
    <property type="entry name" value="LeuA/HCS_post-cat"/>
</dbReference>
<organism evidence="11 12">
    <name type="scientific">Brucella intermedia LMG 3301</name>
    <dbReference type="NCBI Taxonomy" id="641118"/>
    <lineage>
        <taxon>Bacteria</taxon>
        <taxon>Pseudomonadati</taxon>
        <taxon>Pseudomonadota</taxon>
        <taxon>Alphaproteobacteria</taxon>
        <taxon>Hyphomicrobiales</taxon>
        <taxon>Brucellaceae</taxon>
        <taxon>Brucella/Ochrobactrum group</taxon>
        <taxon>Brucella</taxon>
    </lineage>
</organism>
<dbReference type="GO" id="GO:0003852">
    <property type="term" value="F:2-isopropylmalate synthase activity"/>
    <property type="evidence" value="ECO:0007669"/>
    <property type="project" value="InterPro"/>
</dbReference>
<evidence type="ECO:0000256" key="3">
    <source>
        <dbReference type="ARBA" id="ARBA00022605"/>
    </source>
</evidence>
<dbReference type="InterPro" id="IPR013785">
    <property type="entry name" value="Aldolase_TIM"/>
</dbReference>
<dbReference type="PANTHER" id="PTHR43538">
    <property type="entry name" value="ALPHA-IPM SYNTHASE/HOMOCITRATE SYNTHASE"/>
    <property type="match status" value="1"/>
</dbReference>
<dbReference type="Gene3D" id="3.30.160.270">
    <property type="match status" value="1"/>
</dbReference>
<dbReference type="Gene3D" id="1.10.238.260">
    <property type="match status" value="1"/>
</dbReference>